<sequence length="65" mass="6833">MLAQLISAIPVVGFIYLLVVAFGGTPSLSRRNWARALFVWQIIGVVVVVALVVGGVLSANDLPQG</sequence>
<dbReference type="STRING" id="111015.AXF14_05790"/>
<evidence type="ECO:0000313" key="3">
    <source>
        <dbReference type="Proteomes" id="UP000065220"/>
    </source>
</evidence>
<dbReference type="Proteomes" id="UP000065220">
    <property type="component" value="Chromosome"/>
</dbReference>
<dbReference type="OrthoDB" id="2943819at2"/>
<keyword evidence="1" id="KW-1133">Transmembrane helix</keyword>
<proteinExistence type="predicted"/>
<keyword evidence="1" id="KW-0472">Membrane</keyword>
<dbReference type="KEGG" id="ard:AXF14_05790"/>
<keyword evidence="3" id="KW-1185">Reference proteome</keyword>
<name>A0A0X8JHF4_ACTRD</name>
<dbReference type="EMBL" id="CP014228">
    <property type="protein sequence ID" value="AMD88453.1"/>
    <property type="molecule type" value="Genomic_DNA"/>
</dbReference>
<protein>
    <submittedName>
        <fullName evidence="2">Uncharacterized protein</fullName>
    </submittedName>
</protein>
<reference evidence="3" key="1">
    <citation type="submission" date="2016-02" db="EMBL/GenBank/DDBJ databases">
        <authorList>
            <person name="Holder M.E."/>
            <person name="Ajami N.J."/>
            <person name="Petrosino J.F."/>
        </authorList>
    </citation>
    <scope>NUCLEOTIDE SEQUENCE [LARGE SCALE GENOMIC DNA]</scope>
    <source>
        <strain evidence="3">CCUG 36733</strain>
    </source>
</reference>
<gene>
    <name evidence="2" type="ORF">AXF14_05790</name>
</gene>
<organism evidence="2 3">
    <name type="scientific">Actinomyces radicidentis</name>
    <dbReference type="NCBI Taxonomy" id="111015"/>
    <lineage>
        <taxon>Bacteria</taxon>
        <taxon>Bacillati</taxon>
        <taxon>Actinomycetota</taxon>
        <taxon>Actinomycetes</taxon>
        <taxon>Actinomycetales</taxon>
        <taxon>Actinomycetaceae</taxon>
        <taxon>Actinomyces</taxon>
    </lineage>
</organism>
<feature type="transmembrane region" description="Helical" evidence="1">
    <location>
        <begin position="37"/>
        <end position="59"/>
    </location>
</feature>
<evidence type="ECO:0000313" key="2">
    <source>
        <dbReference type="EMBL" id="AMD88453.1"/>
    </source>
</evidence>
<dbReference type="AlphaFoldDB" id="A0A0X8JHF4"/>
<evidence type="ECO:0000256" key="1">
    <source>
        <dbReference type="SAM" id="Phobius"/>
    </source>
</evidence>
<keyword evidence="1" id="KW-0812">Transmembrane</keyword>
<accession>A0A0X8JHF4</accession>
<feature type="transmembrane region" description="Helical" evidence="1">
    <location>
        <begin position="6"/>
        <end position="25"/>
    </location>
</feature>